<accession>A0A0F9FK31</accession>
<dbReference type="PROSITE" id="PS51379">
    <property type="entry name" value="4FE4S_FER_2"/>
    <property type="match status" value="2"/>
</dbReference>
<comment type="caution">
    <text evidence="6">The sequence shown here is derived from an EMBL/GenBank/DDBJ whole genome shotgun (WGS) entry which is preliminary data.</text>
</comment>
<proteinExistence type="predicted"/>
<dbReference type="AlphaFoldDB" id="A0A0F9FK31"/>
<gene>
    <name evidence="6" type="ORF">LCGC14_1942690</name>
</gene>
<dbReference type="EMBL" id="LAZR01021053">
    <property type="protein sequence ID" value="KKL86643.1"/>
    <property type="molecule type" value="Genomic_DNA"/>
</dbReference>
<dbReference type="GO" id="GO:0051539">
    <property type="term" value="F:4 iron, 4 sulfur cluster binding"/>
    <property type="evidence" value="ECO:0007669"/>
    <property type="project" value="UniProtKB-KW"/>
</dbReference>
<keyword evidence="2" id="KW-0479">Metal-binding</keyword>
<evidence type="ECO:0000256" key="4">
    <source>
        <dbReference type="ARBA" id="ARBA00023014"/>
    </source>
</evidence>
<dbReference type="InterPro" id="IPR017896">
    <property type="entry name" value="4Fe4S_Fe-S-bd"/>
</dbReference>
<dbReference type="PANTHER" id="PTHR43687:SF1">
    <property type="entry name" value="FERREDOXIN III"/>
    <property type="match status" value="1"/>
</dbReference>
<dbReference type="InterPro" id="IPR050572">
    <property type="entry name" value="Fe-S_Ferredoxin"/>
</dbReference>
<evidence type="ECO:0000259" key="5">
    <source>
        <dbReference type="PROSITE" id="PS51379"/>
    </source>
</evidence>
<evidence type="ECO:0000256" key="3">
    <source>
        <dbReference type="ARBA" id="ARBA00023004"/>
    </source>
</evidence>
<evidence type="ECO:0000256" key="2">
    <source>
        <dbReference type="ARBA" id="ARBA00022723"/>
    </source>
</evidence>
<feature type="domain" description="4Fe-4S ferredoxin-type" evidence="5">
    <location>
        <begin position="246"/>
        <end position="275"/>
    </location>
</feature>
<keyword evidence="3" id="KW-0408">Iron</keyword>
<dbReference type="SUPFAM" id="SSF54862">
    <property type="entry name" value="4Fe-4S ferredoxins"/>
    <property type="match status" value="1"/>
</dbReference>
<protein>
    <recommendedName>
        <fullName evidence="5">4Fe-4S ferredoxin-type domain-containing protein</fullName>
    </recommendedName>
</protein>
<name>A0A0F9FK31_9ZZZZ</name>
<feature type="domain" description="4Fe-4S ferredoxin-type" evidence="5">
    <location>
        <begin position="217"/>
        <end position="245"/>
    </location>
</feature>
<reference evidence="6" key="1">
    <citation type="journal article" date="2015" name="Nature">
        <title>Complex archaea that bridge the gap between prokaryotes and eukaryotes.</title>
        <authorList>
            <person name="Spang A."/>
            <person name="Saw J.H."/>
            <person name="Jorgensen S.L."/>
            <person name="Zaremba-Niedzwiedzka K."/>
            <person name="Martijn J."/>
            <person name="Lind A.E."/>
            <person name="van Eijk R."/>
            <person name="Schleper C."/>
            <person name="Guy L."/>
            <person name="Ettema T.J."/>
        </authorList>
    </citation>
    <scope>NUCLEOTIDE SEQUENCE</scope>
</reference>
<keyword evidence="1" id="KW-0004">4Fe-4S</keyword>
<dbReference type="Gene3D" id="3.30.70.20">
    <property type="match status" value="1"/>
</dbReference>
<dbReference type="PANTHER" id="PTHR43687">
    <property type="entry name" value="ADENYLYLSULFATE REDUCTASE, BETA SUBUNIT"/>
    <property type="match status" value="1"/>
</dbReference>
<sequence length="315" mass="35916">MDTKNDVYKKLALHLDQMPIAFPSTESEVELRILRHFFTPEEAEIALYLSAMPESADKIYRRIKKTGISRETLEQTLDGLVSKGSILGGKLFQDKGKKKYYSKAHLAVGMYEFQVNRLTRKLVDDMGQYTDEAYAEAFITPRTSQLKTIPIESSFTPEHNVATYDDIRQLVMETAGKIAVYNCVCKQENIILGKACKKTERQEICIGFNAEYWHSNYFAEVKAEDCSGCKRCQKRCSMEAISIEENVSSVNLERCIGCGLCTSSCKTQAIKLKKKTRETVPAKDQFSLYRKIMLERLKPFDRLKMLGKVMIGSKI</sequence>
<dbReference type="GO" id="GO:0046872">
    <property type="term" value="F:metal ion binding"/>
    <property type="evidence" value="ECO:0007669"/>
    <property type="project" value="UniProtKB-KW"/>
</dbReference>
<keyword evidence="4" id="KW-0411">Iron-sulfur</keyword>
<dbReference type="Pfam" id="PF13187">
    <property type="entry name" value="Fer4_9"/>
    <property type="match status" value="1"/>
</dbReference>
<evidence type="ECO:0000313" key="6">
    <source>
        <dbReference type="EMBL" id="KKL86643.1"/>
    </source>
</evidence>
<organism evidence="6">
    <name type="scientific">marine sediment metagenome</name>
    <dbReference type="NCBI Taxonomy" id="412755"/>
    <lineage>
        <taxon>unclassified sequences</taxon>
        <taxon>metagenomes</taxon>
        <taxon>ecological metagenomes</taxon>
    </lineage>
</organism>
<evidence type="ECO:0000256" key="1">
    <source>
        <dbReference type="ARBA" id="ARBA00022485"/>
    </source>
</evidence>